<evidence type="ECO:0000256" key="2">
    <source>
        <dbReference type="ARBA" id="ARBA00001947"/>
    </source>
</evidence>
<comment type="caution">
    <text evidence="11">The sequence shown here is derived from an EMBL/GenBank/DDBJ whole genome shotgun (WGS) entry which is preliminary data.</text>
</comment>
<dbReference type="RefSeq" id="WP_284195638.1">
    <property type="nucleotide sequence ID" value="NZ_BSOG01000001.1"/>
</dbReference>
<keyword evidence="5" id="KW-0227">DNA damage</keyword>
<reference evidence="12" key="1">
    <citation type="journal article" date="2019" name="Int. J. Syst. Evol. Microbiol.">
        <title>The Global Catalogue of Microorganisms (GCM) 10K type strain sequencing project: providing services to taxonomists for standard genome sequencing and annotation.</title>
        <authorList>
            <consortium name="The Broad Institute Genomics Platform"/>
            <consortium name="The Broad Institute Genome Sequencing Center for Infectious Disease"/>
            <person name="Wu L."/>
            <person name="Ma J."/>
        </authorList>
    </citation>
    <scope>NUCLEOTIDE SEQUENCE [LARGE SCALE GENOMIC DNA]</scope>
    <source>
        <strain evidence="12">NBRC 110044</strain>
    </source>
</reference>
<dbReference type="PANTHER" id="PTHR43003">
    <property type="entry name" value="DNA-3-METHYLADENINE GLYCOSYLASE"/>
    <property type="match status" value="1"/>
</dbReference>
<dbReference type="SMART" id="SM00342">
    <property type="entry name" value="HTH_ARAC"/>
    <property type="match status" value="1"/>
</dbReference>
<evidence type="ECO:0000256" key="8">
    <source>
        <dbReference type="ARBA" id="ARBA00023163"/>
    </source>
</evidence>
<dbReference type="PANTHER" id="PTHR43003:SF5">
    <property type="entry name" value="DNA-3-METHYLADENINE GLYCOSYLASE"/>
    <property type="match status" value="1"/>
</dbReference>
<dbReference type="Pfam" id="PF12833">
    <property type="entry name" value="HTH_18"/>
    <property type="match status" value="1"/>
</dbReference>
<evidence type="ECO:0000259" key="10">
    <source>
        <dbReference type="PROSITE" id="PS01124"/>
    </source>
</evidence>
<keyword evidence="6" id="KW-0805">Transcription regulation</keyword>
<dbReference type="Gene3D" id="3.40.10.10">
    <property type="entry name" value="DNA Methylphosphotriester Repair Domain"/>
    <property type="match status" value="1"/>
</dbReference>
<protein>
    <recommendedName>
        <fullName evidence="3">DNA-3-methyladenine glycosylase II</fullName>
        <ecNumber evidence="3">3.2.2.21</ecNumber>
    </recommendedName>
</protein>
<evidence type="ECO:0000256" key="4">
    <source>
        <dbReference type="ARBA" id="ARBA00022603"/>
    </source>
</evidence>
<dbReference type="InterPro" id="IPR004026">
    <property type="entry name" value="Ada_DNA_repair_Zn-bd"/>
</dbReference>
<dbReference type="SUPFAM" id="SSF46689">
    <property type="entry name" value="Homeodomain-like"/>
    <property type="match status" value="1"/>
</dbReference>
<dbReference type="EC" id="3.2.2.21" evidence="3"/>
<dbReference type="Pfam" id="PF02805">
    <property type="entry name" value="Ada_Zn_binding"/>
    <property type="match status" value="1"/>
</dbReference>
<keyword evidence="7" id="KW-0010">Activator</keyword>
<keyword evidence="8" id="KW-0804">Transcription</keyword>
<dbReference type="Gene3D" id="1.10.10.60">
    <property type="entry name" value="Homeodomain-like"/>
    <property type="match status" value="1"/>
</dbReference>
<keyword evidence="9" id="KW-0234">DNA repair</keyword>
<dbReference type="InterPro" id="IPR035451">
    <property type="entry name" value="Ada-like_dom_sf"/>
</dbReference>
<evidence type="ECO:0000256" key="9">
    <source>
        <dbReference type="ARBA" id="ARBA00023204"/>
    </source>
</evidence>
<dbReference type="Pfam" id="PF00730">
    <property type="entry name" value="HhH-GPD"/>
    <property type="match status" value="1"/>
</dbReference>
<evidence type="ECO:0000313" key="11">
    <source>
        <dbReference type="EMBL" id="GLR12517.1"/>
    </source>
</evidence>
<feature type="domain" description="HTH araC/xylS-type" evidence="10">
    <location>
        <begin position="80"/>
        <end position="182"/>
    </location>
</feature>
<dbReference type="Gene3D" id="1.10.340.30">
    <property type="entry name" value="Hypothetical protein, domain 2"/>
    <property type="match status" value="1"/>
</dbReference>
<proteinExistence type="predicted"/>
<comment type="cofactor">
    <cofactor evidence="2">
        <name>Zn(2+)</name>
        <dbReference type="ChEBI" id="CHEBI:29105"/>
    </cofactor>
</comment>
<dbReference type="InterPro" id="IPR011257">
    <property type="entry name" value="DNA_glycosylase"/>
</dbReference>
<dbReference type="EMBL" id="BSOG01000001">
    <property type="protein sequence ID" value="GLR12517.1"/>
    <property type="molecule type" value="Genomic_DNA"/>
</dbReference>
<comment type="catalytic activity">
    <reaction evidence="1">
        <text>Hydrolysis of alkylated DNA, releasing 3-methyladenine, 3-methylguanine, 7-methylguanine and 7-methyladenine.</text>
        <dbReference type="EC" id="3.2.2.21"/>
    </reaction>
</comment>
<evidence type="ECO:0000256" key="3">
    <source>
        <dbReference type="ARBA" id="ARBA00012000"/>
    </source>
</evidence>
<dbReference type="SUPFAM" id="SSF48150">
    <property type="entry name" value="DNA-glycosylase"/>
    <property type="match status" value="1"/>
</dbReference>
<evidence type="ECO:0000256" key="1">
    <source>
        <dbReference type="ARBA" id="ARBA00000086"/>
    </source>
</evidence>
<dbReference type="Gene3D" id="1.10.1670.40">
    <property type="match status" value="1"/>
</dbReference>
<dbReference type="InterPro" id="IPR051912">
    <property type="entry name" value="Alkylbase_DNA_Glycosylase/TA"/>
</dbReference>
<dbReference type="SMART" id="SM00478">
    <property type="entry name" value="ENDO3c"/>
    <property type="match status" value="1"/>
</dbReference>
<accession>A0ABQ5YDJ7</accession>
<gene>
    <name evidence="11" type="ORF">GCM10007907_13070</name>
</gene>
<keyword evidence="4" id="KW-0489">Methyltransferase</keyword>
<keyword evidence="4" id="KW-0808">Transferase</keyword>
<dbReference type="InterPro" id="IPR003265">
    <property type="entry name" value="HhH-GPD_domain"/>
</dbReference>
<dbReference type="Proteomes" id="UP001156706">
    <property type="component" value="Unassembled WGS sequence"/>
</dbReference>
<sequence>MVTDTERYQRILDRDVRYNGRFLTGVLTTGIYCLPSCPARKPKLENVRFFADEAAARAAGLRPCLRCRPDLFYRGQGSDEAIYEGLQTRLLADCSEVADLAALARLAGVSRTKLGTLCREHGHTSPAALLRHARQLATLRHLQASDTAIADIAYAVGYRSEATFHRQFLAEQGMTPGCYRSMLAGSSFTLRLPQAYRSAEVLAYLGRDPDGPAERRSGNHLCKALLVQGQAIRLSLTLAPGQAHCEVASEQRLVPATMAAAHLAALRCLGLWRPQEETLSDPLALQLQASQPGLVFPLSASVWEALVWAIVGQQVNLTFAGQLRRQVILLAGADAGEGMQAHPSPAAVAALDPALLCERKFSRSKASYLVDTARHLVEHGIDIEQLPYQSAPAALRRLTALRGIGPWTAQYTLLRGAGFADCVPVGDAGLVAALQRQFALPQRPDAAQTQALMACYAPHRSLATARLWASLKPLASEEAA</sequence>
<keyword evidence="12" id="KW-1185">Reference proteome</keyword>
<name>A0ABQ5YDJ7_9NEIS</name>
<dbReference type="PROSITE" id="PS01124">
    <property type="entry name" value="HTH_ARAC_FAMILY_2"/>
    <property type="match status" value="1"/>
</dbReference>
<organism evidence="11 12">
    <name type="scientific">Chitinimonas prasina</name>
    <dbReference type="NCBI Taxonomy" id="1434937"/>
    <lineage>
        <taxon>Bacteria</taxon>
        <taxon>Pseudomonadati</taxon>
        <taxon>Pseudomonadota</taxon>
        <taxon>Betaproteobacteria</taxon>
        <taxon>Neisseriales</taxon>
        <taxon>Chitinibacteraceae</taxon>
        <taxon>Chitinimonas</taxon>
    </lineage>
</organism>
<dbReference type="InterPro" id="IPR018060">
    <property type="entry name" value="HTH_AraC"/>
</dbReference>
<evidence type="ECO:0000256" key="6">
    <source>
        <dbReference type="ARBA" id="ARBA00023015"/>
    </source>
</evidence>
<evidence type="ECO:0000313" key="12">
    <source>
        <dbReference type="Proteomes" id="UP001156706"/>
    </source>
</evidence>
<dbReference type="SUPFAM" id="SSF57884">
    <property type="entry name" value="Ada DNA repair protein, N-terminal domain (N-Ada 10)"/>
    <property type="match status" value="1"/>
</dbReference>
<dbReference type="InterPro" id="IPR009057">
    <property type="entry name" value="Homeodomain-like_sf"/>
</dbReference>
<evidence type="ECO:0000256" key="7">
    <source>
        <dbReference type="ARBA" id="ARBA00023159"/>
    </source>
</evidence>
<dbReference type="CDD" id="cd00056">
    <property type="entry name" value="ENDO3c"/>
    <property type="match status" value="1"/>
</dbReference>
<evidence type="ECO:0000256" key="5">
    <source>
        <dbReference type="ARBA" id="ARBA00022763"/>
    </source>
</evidence>